<evidence type="ECO:0000313" key="2">
    <source>
        <dbReference type="EMBL" id="KOS55754.1"/>
    </source>
</evidence>
<feature type="compositionally biased region" description="Basic and acidic residues" evidence="1">
    <location>
        <begin position="102"/>
        <end position="111"/>
    </location>
</feature>
<sequence length="130" mass="13147">MNDGTGRQEEPQSERGAPGSRDLGSTGPGGGPADRPAGAFEDDEMISAEPGDAESHRPGYTTTVGDADAVVPPYEGRTEHGDVRPAPDDRGEASTGGAGRPVADETRKSAESSETPGGATTSPTEERPAG</sequence>
<dbReference type="RefSeq" id="WP_054373153.1">
    <property type="nucleotide sequence ID" value="NZ_AZYO01000031.1"/>
</dbReference>
<evidence type="ECO:0000256" key="1">
    <source>
        <dbReference type="SAM" id="MobiDB-lite"/>
    </source>
</evidence>
<evidence type="ECO:0000313" key="3">
    <source>
        <dbReference type="Proteomes" id="UP000037712"/>
    </source>
</evidence>
<proteinExistence type="predicted"/>
<gene>
    <name evidence="2" type="ORF">Z051_13295</name>
</gene>
<name>A0A0M8PFY5_RHORH</name>
<feature type="region of interest" description="Disordered" evidence="1">
    <location>
        <begin position="1"/>
        <end position="130"/>
    </location>
</feature>
<reference evidence="3" key="2">
    <citation type="submission" date="2015-01" db="EMBL/GenBank/DDBJ databases">
        <title>Draft genome sequence of potential hydrocarbon metabolising strain of Rhodococcus rhodochrous.</title>
        <authorList>
            <person name="Aggarwal R.K."/>
            <person name="Dawar C."/>
        </authorList>
    </citation>
    <scope>NUCLEOTIDE SEQUENCE [LARGE SCALE GENOMIC DNA]</scope>
    <source>
        <strain evidence="3">KG-21</strain>
    </source>
</reference>
<feature type="compositionally biased region" description="Basic and acidic residues" evidence="1">
    <location>
        <begin position="1"/>
        <end position="13"/>
    </location>
</feature>
<feature type="compositionally biased region" description="Polar residues" evidence="1">
    <location>
        <begin position="112"/>
        <end position="123"/>
    </location>
</feature>
<reference evidence="2 3" key="1">
    <citation type="journal article" date="2015" name="Genome Announc.">
        <title>Draft Genome Sequence of Rhodococcus rhodochrous Strain KG-21, a Soil Isolate from Oil Fields of Krishna-Godavari Basin, India.</title>
        <authorList>
            <person name="Dawar C."/>
            <person name="Aggarwal R.K."/>
        </authorList>
    </citation>
    <scope>NUCLEOTIDE SEQUENCE [LARGE SCALE GENOMIC DNA]</scope>
    <source>
        <strain evidence="2 3">KG-21</strain>
    </source>
</reference>
<dbReference type="EMBL" id="AZYO01000031">
    <property type="protein sequence ID" value="KOS55754.1"/>
    <property type="molecule type" value="Genomic_DNA"/>
</dbReference>
<feature type="compositionally biased region" description="Basic and acidic residues" evidence="1">
    <location>
        <begin position="76"/>
        <end position="92"/>
    </location>
</feature>
<comment type="caution">
    <text evidence="2">The sequence shown here is derived from an EMBL/GenBank/DDBJ whole genome shotgun (WGS) entry which is preliminary data.</text>
</comment>
<dbReference type="Proteomes" id="UP000037712">
    <property type="component" value="Unassembled WGS sequence"/>
</dbReference>
<dbReference type="AlphaFoldDB" id="A0A0M8PFY5"/>
<protein>
    <submittedName>
        <fullName evidence="2">Uncharacterized protein</fullName>
    </submittedName>
</protein>
<accession>A0A0M8PFY5</accession>
<dbReference type="PATRIC" id="fig|1441923.3.peg.2919"/>
<organism evidence="2 3">
    <name type="scientific">Rhodococcus rhodochrous KG-21</name>
    <dbReference type="NCBI Taxonomy" id="1441923"/>
    <lineage>
        <taxon>Bacteria</taxon>
        <taxon>Bacillati</taxon>
        <taxon>Actinomycetota</taxon>
        <taxon>Actinomycetes</taxon>
        <taxon>Mycobacteriales</taxon>
        <taxon>Nocardiaceae</taxon>
        <taxon>Rhodococcus</taxon>
    </lineage>
</organism>